<gene>
    <name evidence="2" type="ORF">Ahy_A03g012151</name>
</gene>
<evidence type="ECO:0000256" key="1">
    <source>
        <dbReference type="SAM" id="MobiDB-lite"/>
    </source>
</evidence>
<comment type="caution">
    <text evidence="2">The sequence shown here is derived from an EMBL/GenBank/DDBJ whole genome shotgun (WGS) entry which is preliminary data.</text>
</comment>
<keyword evidence="3" id="KW-1185">Reference proteome</keyword>
<feature type="compositionally biased region" description="Basic and acidic residues" evidence="1">
    <location>
        <begin position="24"/>
        <end position="42"/>
    </location>
</feature>
<accession>A0A445DSL7</accession>
<organism evidence="2 3">
    <name type="scientific">Arachis hypogaea</name>
    <name type="common">Peanut</name>
    <dbReference type="NCBI Taxonomy" id="3818"/>
    <lineage>
        <taxon>Eukaryota</taxon>
        <taxon>Viridiplantae</taxon>
        <taxon>Streptophyta</taxon>
        <taxon>Embryophyta</taxon>
        <taxon>Tracheophyta</taxon>
        <taxon>Spermatophyta</taxon>
        <taxon>Magnoliopsida</taxon>
        <taxon>eudicotyledons</taxon>
        <taxon>Gunneridae</taxon>
        <taxon>Pentapetalae</taxon>
        <taxon>rosids</taxon>
        <taxon>fabids</taxon>
        <taxon>Fabales</taxon>
        <taxon>Fabaceae</taxon>
        <taxon>Papilionoideae</taxon>
        <taxon>50 kb inversion clade</taxon>
        <taxon>dalbergioids sensu lato</taxon>
        <taxon>Dalbergieae</taxon>
        <taxon>Pterocarpus clade</taxon>
        <taxon>Arachis</taxon>
    </lineage>
</organism>
<dbReference type="EMBL" id="SDMP01000003">
    <property type="protein sequence ID" value="RYR66184.1"/>
    <property type="molecule type" value="Genomic_DNA"/>
</dbReference>
<dbReference type="AlphaFoldDB" id="A0A445DSL7"/>
<feature type="region of interest" description="Disordered" evidence="1">
    <location>
        <begin position="20"/>
        <end position="42"/>
    </location>
</feature>
<evidence type="ECO:0000313" key="3">
    <source>
        <dbReference type="Proteomes" id="UP000289738"/>
    </source>
</evidence>
<name>A0A445DSL7_ARAHY</name>
<reference evidence="2 3" key="1">
    <citation type="submission" date="2019-01" db="EMBL/GenBank/DDBJ databases">
        <title>Sequencing of cultivated peanut Arachis hypogaea provides insights into genome evolution and oil improvement.</title>
        <authorList>
            <person name="Chen X."/>
        </authorList>
    </citation>
    <scope>NUCLEOTIDE SEQUENCE [LARGE SCALE GENOMIC DNA]</scope>
    <source>
        <strain evidence="3">cv. Fuhuasheng</strain>
        <tissue evidence="2">Leaves</tissue>
    </source>
</reference>
<protein>
    <submittedName>
        <fullName evidence="2">Uncharacterized protein</fullName>
    </submittedName>
</protein>
<evidence type="ECO:0000313" key="2">
    <source>
        <dbReference type="EMBL" id="RYR66184.1"/>
    </source>
</evidence>
<proteinExistence type="predicted"/>
<dbReference type="Proteomes" id="UP000289738">
    <property type="component" value="Chromosome A03"/>
</dbReference>
<sequence length="100" mass="10811">MPFMSRCIATIRVQLDVVASPSKARTERDASEKGDECEKGDAEEGLPPFCLAAVELLQPPRLVSIAAKLQPPPSLLGSLSLLNEEGEFESASEGRKKESR</sequence>